<evidence type="ECO:0000313" key="5">
    <source>
        <dbReference type="EMBL" id="KAK2161402.1"/>
    </source>
</evidence>
<proteinExistence type="inferred from homology"/>
<gene>
    <name evidence="5" type="ORF">LSH36_117g04018</name>
</gene>
<evidence type="ECO:0000256" key="1">
    <source>
        <dbReference type="ARBA" id="ARBA00001947"/>
    </source>
</evidence>
<accession>A0AAD9JYF7</accession>
<feature type="domain" description="Peptidase M14" evidence="4">
    <location>
        <begin position="35"/>
        <end position="124"/>
    </location>
</feature>
<dbReference type="Proteomes" id="UP001208570">
    <property type="component" value="Unassembled WGS sequence"/>
</dbReference>
<sequence>MRPLIYSEKKAAAKNIGWEREFQYGDDTCYLAHCYPYTFTDLRDDLDNMLADPERSKVMKRQVLCETRAGNSCFLVTVTNFDSDHTNKKAVIVTARVHPGETNSSWMMKGLLDYVTGSTITAKV</sequence>
<dbReference type="PANTHER" id="PTHR12756:SF4">
    <property type="entry name" value="PEPTIDASE M14 CARBOXYPEPTIDASE A DOMAIN-CONTAINING PROTEIN"/>
    <property type="match status" value="1"/>
</dbReference>
<comment type="caution">
    <text evidence="5">The sequence shown here is derived from an EMBL/GenBank/DDBJ whole genome shotgun (WGS) entry which is preliminary data.</text>
</comment>
<dbReference type="EMBL" id="JAODUP010000117">
    <property type="protein sequence ID" value="KAK2161402.1"/>
    <property type="molecule type" value="Genomic_DNA"/>
</dbReference>
<dbReference type="GO" id="GO:0006508">
    <property type="term" value="P:proteolysis"/>
    <property type="evidence" value="ECO:0007669"/>
    <property type="project" value="InterPro"/>
</dbReference>
<dbReference type="SUPFAM" id="SSF53187">
    <property type="entry name" value="Zn-dependent exopeptidases"/>
    <property type="match status" value="1"/>
</dbReference>
<name>A0AAD9JYF7_9ANNE</name>
<dbReference type="GO" id="GO:0008270">
    <property type="term" value="F:zinc ion binding"/>
    <property type="evidence" value="ECO:0007669"/>
    <property type="project" value="InterPro"/>
</dbReference>
<keyword evidence="6" id="KW-1185">Reference proteome</keyword>
<dbReference type="GO" id="GO:0004181">
    <property type="term" value="F:metallocarboxypeptidase activity"/>
    <property type="evidence" value="ECO:0007669"/>
    <property type="project" value="InterPro"/>
</dbReference>
<evidence type="ECO:0000313" key="6">
    <source>
        <dbReference type="Proteomes" id="UP001208570"/>
    </source>
</evidence>
<dbReference type="InterPro" id="IPR000834">
    <property type="entry name" value="Peptidase_M14"/>
</dbReference>
<dbReference type="InterPro" id="IPR050821">
    <property type="entry name" value="Cytosolic_carboxypeptidase"/>
</dbReference>
<evidence type="ECO:0000256" key="2">
    <source>
        <dbReference type="ARBA" id="ARBA00005988"/>
    </source>
</evidence>
<dbReference type="Gene3D" id="3.40.630.10">
    <property type="entry name" value="Zn peptidases"/>
    <property type="match status" value="1"/>
</dbReference>
<dbReference type="AlphaFoldDB" id="A0AAD9JYF7"/>
<dbReference type="PROSITE" id="PS52035">
    <property type="entry name" value="PEPTIDASE_M14"/>
    <property type="match status" value="1"/>
</dbReference>
<comment type="similarity">
    <text evidence="2 3">Belongs to the peptidase M14 family.</text>
</comment>
<dbReference type="PANTHER" id="PTHR12756">
    <property type="entry name" value="CYTOSOLIC CARBOXYPEPTIDASE"/>
    <property type="match status" value="1"/>
</dbReference>
<evidence type="ECO:0000259" key="4">
    <source>
        <dbReference type="PROSITE" id="PS52035"/>
    </source>
</evidence>
<comment type="caution">
    <text evidence="3">Lacks conserved residue(s) required for the propagation of feature annotation.</text>
</comment>
<protein>
    <recommendedName>
        <fullName evidence="4">Peptidase M14 domain-containing protein</fullName>
    </recommendedName>
</protein>
<organism evidence="5 6">
    <name type="scientific">Paralvinella palmiformis</name>
    <dbReference type="NCBI Taxonomy" id="53620"/>
    <lineage>
        <taxon>Eukaryota</taxon>
        <taxon>Metazoa</taxon>
        <taxon>Spiralia</taxon>
        <taxon>Lophotrochozoa</taxon>
        <taxon>Annelida</taxon>
        <taxon>Polychaeta</taxon>
        <taxon>Sedentaria</taxon>
        <taxon>Canalipalpata</taxon>
        <taxon>Terebellida</taxon>
        <taxon>Terebelliformia</taxon>
        <taxon>Alvinellidae</taxon>
        <taxon>Paralvinella</taxon>
    </lineage>
</organism>
<evidence type="ECO:0000256" key="3">
    <source>
        <dbReference type="PROSITE-ProRule" id="PRU01379"/>
    </source>
</evidence>
<comment type="cofactor">
    <cofactor evidence="1">
        <name>Zn(2+)</name>
        <dbReference type="ChEBI" id="CHEBI:29105"/>
    </cofactor>
</comment>
<reference evidence="5" key="1">
    <citation type="journal article" date="2023" name="Mol. Biol. Evol.">
        <title>Third-Generation Sequencing Reveals the Adaptive Role of the Epigenome in Three Deep-Sea Polychaetes.</title>
        <authorList>
            <person name="Perez M."/>
            <person name="Aroh O."/>
            <person name="Sun Y."/>
            <person name="Lan Y."/>
            <person name="Juniper S.K."/>
            <person name="Young C.R."/>
            <person name="Angers B."/>
            <person name="Qian P.Y."/>
        </authorList>
    </citation>
    <scope>NUCLEOTIDE SEQUENCE</scope>
    <source>
        <strain evidence="5">P08H-3</strain>
    </source>
</reference>